<dbReference type="InterPro" id="IPR027417">
    <property type="entry name" value="P-loop_NTPase"/>
</dbReference>
<dbReference type="Gene3D" id="3.40.50.300">
    <property type="entry name" value="P-loop containing nucleotide triphosphate hydrolases"/>
    <property type="match status" value="1"/>
</dbReference>
<proteinExistence type="predicted"/>
<evidence type="ECO:0008006" key="2">
    <source>
        <dbReference type="Google" id="ProtNLM"/>
    </source>
</evidence>
<dbReference type="EMBL" id="BARV01015813">
    <property type="protein sequence ID" value="GAI19972.1"/>
    <property type="molecule type" value="Genomic_DNA"/>
</dbReference>
<organism evidence="1">
    <name type="scientific">marine sediment metagenome</name>
    <dbReference type="NCBI Taxonomy" id="412755"/>
    <lineage>
        <taxon>unclassified sequences</taxon>
        <taxon>metagenomes</taxon>
        <taxon>ecological metagenomes</taxon>
    </lineage>
</organism>
<protein>
    <recommendedName>
        <fullName evidence="2">Bacterial type II secretion system protein E domain-containing protein</fullName>
    </recommendedName>
</protein>
<evidence type="ECO:0000313" key="1">
    <source>
        <dbReference type="EMBL" id="GAI19972.1"/>
    </source>
</evidence>
<comment type="caution">
    <text evidence="1">The sequence shown here is derived from an EMBL/GenBank/DDBJ whole genome shotgun (WGS) entry which is preliminary data.</text>
</comment>
<name>X1LKU3_9ZZZZ</name>
<accession>X1LKU3</accession>
<feature type="non-terminal residue" evidence="1">
    <location>
        <position position="1"/>
    </location>
</feature>
<reference evidence="1" key="1">
    <citation type="journal article" date="2014" name="Front. Microbiol.">
        <title>High frequency of phylogenetically diverse reductive dehalogenase-homologous genes in deep subseafloor sedimentary metagenomes.</title>
        <authorList>
            <person name="Kawai M."/>
            <person name="Futagami T."/>
            <person name="Toyoda A."/>
            <person name="Takaki Y."/>
            <person name="Nishi S."/>
            <person name="Hori S."/>
            <person name="Arai W."/>
            <person name="Tsubouchi T."/>
            <person name="Morono Y."/>
            <person name="Uchiyama I."/>
            <person name="Ito T."/>
            <person name="Fujiyama A."/>
            <person name="Inagaki F."/>
            <person name="Takami H."/>
        </authorList>
    </citation>
    <scope>NUCLEOTIDE SEQUENCE</scope>
    <source>
        <strain evidence="1">Expedition CK06-06</strain>
    </source>
</reference>
<dbReference type="AlphaFoldDB" id="X1LKU3"/>
<gene>
    <name evidence="1" type="ORF">S06H3_27278</name>
</gene>
<sequence length="123" mass="13755">DGSLATVHANSPKDLISRLETMTLMSDINLSTNSVKRMIAAALHLIIHLDRFPDGKRRITNISEVLFNNKEIEVRDILVFKQEGVNSNGGVLGNFLPTGYIPNFYNKLISQGIELNDEIFNKV</sequence>